<evidence type="ECO:0000256" key="1">
    <source>
        <dbReference type="SAM" id="MobiDB-lite"/>
    </source>
</evidence>
<evidence type="ECO:0000313" key="3">
    <source>
        <dbReference type="EMBL" id="WUM19063.1"/>
    </source>
</evidence>
<dbReference type="InterPro" id="IPR032290">
    <property type="entry name" value="DUF4839"/>
</dbReference>
<keyword evidence="2" id="KW-1133">Transmembrane helix</keyword>
<evidence type="ECO:0000313" key="4">
    <source>
        <dbReference type="Proteomes" id="UP001432128"/>
    </source>
</evidence>
<feature type="region of interest" description="Disordered" evidence="1">
    <location>
        <begin position="87"/>
        <end position="126"/>
    </location>
</feature>
<dbReference type="AlphaFoldDB" id="A0AAU4JZ47"/>
<sequence length="253" mass="27226">MKADTELKYVTKAVRAVRGMESRTIKKWEAEGWEVVAQIPGKLKTEITLRRPAPRWSRRLIWIAAGGVLAVALVSIIVAGVIGEKNEGPVESDASAPPGASAWSGRATPRATSTATTSSSAPKDAVLTRENSPELAALLELTDTCSPDIAAFAEVHRGQTISFQGSIVAIAPHGSAKTRYDILINTGDFSPTIARPGPNFQFRDENVSYDFHWVGQVPDTVGVGTNLSITAEVDRYIEKQCLFLLEPVATAVR</sequence>
<feature type="compositionally biased region" description="Low complexity" evidence="1">
    <location>
        <begin position="92"/>
        <end position="122"/>
    </location>
</feature>
<protein>
    <submittedName>
        <fullName evidence="3">DUF4839 domain-containing protein</fullName>
    </submittedName>
</protein>
<dbReference type="Proteomes" id="UP001432128">
    <property type="component" value="Chromosome"/>
</dbReference>
<accession>A0AAU4JZ47</accession>
<keyword evidence="2" id="KW-0472">Membrane</keyword>
<keyword evidence="2" id="KW-0812">Transmembrane</keyword>
<feature type="transmembrane region" description="Helical" evidence="2">
    <location>
        <begin position="60"/>
        <end position="82"/>
    </location>
</feature>
<evidence type="ECO:0000256" key="2">
    <source>
        <dbReference type="SAM" id="Phobius"/>
    </source>
</evidence>
<dbReference type="KEGG" id="whr:OG579_15195"/>
<proteinExistence type="predicted"/>
<dbReference type="RefSeq" id="WP_328856629.1">
    <property type="nucleotide sequence ID" value="NZ_CP108021.1"/>
</dbReference>
<gene>
    <name evidence="3" type="ORF">OG579_15195</name>
</gene>
<name>A0AAU4JZ47_9NOCA</name>
<reference evidence="3 4" key="1">
    <citation type="submission" date="2022-10" db="EMBL/GenBank/DDBJ databases">
        <title>The complete genomes of actinobacterial strains from the NBC collection.</title>
        <authorList>
            <person name="Joergensen T.S."/>
            <person name="Alvarez Arevalo M."/>
            <person name="Sterndorff E.B."/>
            <person name="Faurdal D."/>
            <person name="Vuksanovic O."/>
            <person name="Mourched A.-S."/>
            <person name="Charusanti P."/>
            <person name="Shaw S."/>
            <person name="Blin K."/>
            <person name="Weber T."/>
        </authorList>
    </citation>
    <scope>NUCLEOTIDE SEQUENCE [LARGE SCALE GENOMIC DNA]</scope>
    <source>
        <strain evidence="3 4">NBC_00319</strain>
    </source>
</reference>
<dbReference type="Pfam" id="PF16127">
    <property type="entry name" value="DUF4839"/>
    <property type="match status" value="1"/>
</dbReference>
<organism evidence="3 4">
    <name type="scientific">Williamsia herbipolensis</name>
    <dbReference type="NCBI Taxonomy" id="1603258"/>
    <lineage>
        <taxon>Bacteria</taxon>
        <taxon>Bacillati</taxon>
        <taxon>Actinomycetota</taxon>
        <taxon>Actinomycetes</taxon>
        <taxon>Mycobacteriales</taxon>
        <taxon>Nocardiaceae</taxon>
        <taxon>Williamsia</taxon>
    </lineage>
</organism>
<dbReference type="EMBL" id="CP108021">
    <property type="protein sequence ID" value="WUM19063.1"/>
    <property type="molecule type" value="Genomic_DNA"/>
</dbReference>
<keyword evidence="4" id="KW-1185">Reference proteome</keyword>